<feature type="domain" description="DUF6532" evidence="2">
    <location>
        <begin position="12"/>
        <end position="163"/>
    </location>
</feature>
<dbReference type="OrthoDB" id="3214739at2759"/>
<evidence type="ECO:0000256" key="1">
    <source>
        <dbReference type="SAM" id="MobiDB-lite"/>
    </source>
</evidence>
<reference evidence="3 4" key="1">
    <citation type="journal article" date="2019" name="Nat. Ecol. Evol.">
        <title>Megaphylogeny resolves global patterns of mushroom evolution.</title>
        <authorList>
            <person name="Varga T."/>
            <person name="Krizsan K."/>
            <person name="Foldi C."/>
            <person name="Dima B."/>
            <person name="Sanchez-Garcia M."/>
            <person name="Sanchez-Ramirez S."/>
            <person name="Szollosi G.J."/>
            <person name="Szarkandi J.G."/>
            <person name="Papp V."/>
            <person name="Albert L."/>
            <person name="Andreopoulos W."/>
            <person name="Angelini C."/>
            <person name="Antonin V."/>
            <person name="Barry K.W."/>
            <person name="Bougher N.L."/>
            <person name="Buchanan P."/>
            <person name="Buyck B."/>
            <person name="Bense V."/>
            <person name="Catcheside P."/>
            <person name="Chovatia M."/>
            <person name="Cooper J."/>
            <person name="Damon W."/>
            <person name="Desjardin D."/>
            <person name="Finy P."/>
            <person name="Geml J."/>
            <person name="Haridas S."/>
            <person name="Hughes K."/>
            <person name="Justo A."/>
            <person name="Karasinski D."/>
            <person name="Kautmanova I."/>
            <person name="Kiss B."/>
            <person name="Kocsube S."/>
            <person name="Kotiranta H."/>
            <person name="LaButti K.M."/>
            <person name="Lechner B.E."/>
            <person name="Liimatainen K."/>
            <person name="Lipzen A."/>
            <person name="Lukacs Z."/>
            <person name="Mihaltcheva S."/>
            <person name="Morgado L.N."/>
            <person name="Niskanen T."/>
            <person name="Noordeloos M.E."/>
            <person name="Ohm R.A."/>
            <person name="Ortiz-Santana B."/>
            <person name="Ovrebo C."/>
            <person name="Racz N."/>
            <person name="Riley R."/>
            <person name="Savchenko A."/>
            <person name="Shiryaev A."/>
            <person name="Soop K."/>
            <person name="Spirin V."/>
            <person name="Szebenyi C."/>
            <person name="Tomsovsky M."/>
            <person name="Tulloss R.E."/>
            <person name="Uehling J."/>
            <person name="Grigoriev I.V."/>
            <person name="Vagvolgyi C."/>
            <person name="Papp T."/>
            <person name="Martin F.M."/>
            <person name="Miettinen O."/>
            <person name="Hibbett D.S."/>
            <person name="Nagy L.G."/>
        </authorList>
    </citation>
    <scope>NUCLEOTIDE SEQUENCE [LARGE SCALE GENOMIC DNA]</scope>
    <source>
        <strain evidence="3 4">CBS 962.96</strain>
    </source>
</reference>
<evidence type="ECO:0000313" key="4">
    <source>
        <dbReference type="Proteomes" id="UP000297245"/>
    </source>
</evidence>
<dbReference type="InterPro" id="IPR045341">
    <property type="entry name" value="DUF6532"/>
</dbReference>
<feature type="region of interest" description="Disordered" evidence="1">
    <location>
        <begin position="215"/>
        <end position="239"/>
    </location>
</feature>
<dbReference type="AlphaFoldDB" id="A0A4S8LJP0"/>
<dbReference type="EMBL" id="ML179372">
    <property type="protein sequence ID" value="THU89314.1"/>
    <property type="molecule type" value="Genomic_DNA"/>
</dbReference>
<gene>
    <name evidence="3" type="ORF">K435DRAFT_802815</name>
</gene>
<dbReference type="Pfam" id="PF20149">
    <property type="entry name" value="DUF6532"/>
    <property type="match status" value="1"/>
</dbReference>
<evidence type="ECO:0000313" key="3">
    <source>
        <dbReference type="EMBL" id="THU89314.1"/>
    </source>
</evidence>
<proteinExistence type="predicted"/>
<feature type="compositionally biased region" description="Polar residues" evidence="1">
    <location>
        <begin position="226"/>
        <end position="239"/>
    </location>
</feature>
<keyword evidence="4" id="KW-1185">Reference proteome</keyword>
<sequence length="239" mass="26552">METPLTLLIVWRMVDQRISIERATLKAGFAATILTALNIDNSLQGIERAKTLLQESEYIYPEKADGTFDYLKLFANAVIHKYLGAVFFSNTKFSKRVSAKKGDIFVSSIQEKPLELEIPKAMAAVAGCVIHAILKDHANSKEQDFPLVNIITQWKAFLGTLNQAENTNKQRYHKLMHQLYLNSSHTIAPTGKGLSTADIVKKIDWSAFAECKCESESEPTPDPKFSTVNDVSTPSGTNS</sequence>
<accession>A0A4S8LJP0</accession>
<evidence type="ECO:0000259" key="2">
    <source>
        <dbReference type="Pfam" id="PF20149"/>
    </source>
</evidence>
<organism evidence="3 4">
    <name type="scientific">Dendrothele bispora (strain CBS 962.96)</name>
    <dbReference type="NCBI Taxonomy" id="1314807"/>
    <lineage>
        <taxon>Eukaryota</taxon>
        <taxon>Fungi</taxon>
        <taxon>Dikarya</taxon>
        <taxon>Basidiomycota</taxon>
        <taxon>Agaricomycotina</taxon>
        <taxon>Agaricomycetes</taxon>
        <taxon>Agaricomycetidae</taxon>
        <taxon>Agaricales</taxon>
        <taxon>Agaricales incertae sedis</taxon>
        <taxon>Dendrothele</taxon>
    </lineage>
</organism>
<protein>
    <recommendedName>
        <fullName evidence="2">DUF6532 domain-containing protein</fullName>
    </recommendedName>
</protein>
<name>A0A4S8LJP0_DENBC</name>
<dbReference type="Proteomes" id="UP000297245">
    <property type="component" value="Unassembled WGS sequence"/>
</dbReference>